<comment type="caution">
    <text evidence="5">The sequence shown here is derived from an EMBL/GenBank/DDBJ whole genome shotgun (WGS) entry which is preliminary data.</text>
</comment>
<feature type="non-terminal residue" evidence="5">
    <location>
        <position position="1"/>
    </location>
</feature>
<dbReference type="GeneID" id="87826268"/>
<dbReference type="Pfam" id="PF24564">
    <property type="entry name" value="DUF7605"/>
    <property type="match status" value="1"/>
</dbReference>
<evidence type="ECO:0000313" key="6">
    <source>
        <dbReference type="Proteomes" id="UP001302602"/>
    </source>
</evidence>
<dbReference type="Pfam" id="PF00350">
    <property type="entry name" value="Dynamin_N"/>
    <property type="match status" value="1"/>
</dbReference>
<feature type="coiled-coil region" evidence="1">
    <location>
        <begin position="493"/>
        <end position="520"/>
    </location>
</feature>
<dbReference type="Gene3D" id="3.40.50.300">
    <property type="entry name" value="P-loop containing nucleotide triphosphate hydrolases"/>
    <property type="match status" value="2"/>
</dbReference>
<feature type="domain" description="Dynamin N-terminal" evidence="3">
    <location>
        <begin position="216"/>
        <end position="445"/>
    </location>
</feature>
<accession>A0AAN6TTA4</accession>
<reference evidence="5" key="1">
    <citation type="journal article" date="2023" name="Mol. Phylogenet. Evol.">
        <title>Genome-scale phylogeny and comparative genomics of the fungal order Sordariales.</title>
        <authorList>
            <person name="Hensen N."/>
            <person name="Bonometti L."/>
            <person name="Westerberg I."/>
            <person name="Brannstrom I.O."/>
            <person name="Guillou S."/>
            <person name="Cros-Aarteil S."/>
            <person name="Calhoun S."/>
            <person name="Haridas S."/>
            <person name="Kuo A."/>
            <person name="Mondo S."/>
            <person name="Pangilinan J."/>
            <person name="Riley R."/>
            <person name="LaButti K."/>
            <person name="Andreopoulos B."/>
            <person name="Lipzen A."/>
            <person name="Chen C."/>
            <person name="Yan M."/>
            <person name="Daum C."/>
            <person name="Ng V."/>
            <person name="Clum A."/>
            <person name="Steindorff A."/>
            <person name="Ohm R.A."/>
            <person name="Martin F."/>
            <person name="Silar P."/>
            <person name="Natvig D.O."/>
            <person name="Lalanne C."/>
            <person name="Gautier V."/>
            <person name="Ament-Velasquez S.L."/>
            <person name="Kruys A."/>
            <person name="Hutchinson M.I."/>
            <person name="Powell A.J."/>
            <person name="Barry K."/>
            <person name="Miller A.N."/>
            <person name="Grigoriev I.V."/>
            <person name="Debuchy R."/>
            <person name="Gladieux P."/>
            <person name="Hiltunen Thoren M."/>
            <person name="Johannesson H."/>
        </authorList>
    </citation>
    <scope>NUCLEOTIDE SEQUENCE</scope>
    <source>
        <strain evidence="5">CBS 731.68</strain>
    </source>
</reference>
<protein>
    <submittedName>
        <fullName evidence="5">P-loop containing nucleoside triphosphate hydrolase protein</fullName>
    </submittedName>
</protein>
<keyword evidence="5" id="KW-0378">Hydrolase</keyword>
<dbReference type="InterPro" id="IPR027417">
    <property type="entry name" value="P-loop_NTPase"/>
</dbReference>
<dbReference type="InterPro" id="IPR056024">
    <property type="entry name" value="DUF7605"/>
</dbReference>
<evidence type="ECO:0000259" key="3">
    <source>
        <dbReference type="Pfam" id="PF00350"/>
    </source>
</evidence>
<sequence>KRLVPVDGESSSAEPSRAPVPDEPIPSVEEDGRSTTETSSVHSPTPAISVRNSEPAQGFPEHAFARPSATHDAETEDIGDRLQQLQLRSSTGPSASLAPGLLSAQAILPSAESGRREQTPRLSPGTFSAASQGSRRRRSSSMHQRRYNVRDEAPPQDRFHEPAFQQGFVEAQSLMGRLARVLGSSALHLNPDSTMKALRDKADELAKFRCPQSRIVGLVGDSGVGKSSLLNSLLDSHNLARTSNGGAACTCVVTEYYYHNRADFVIDVVWFTHEELQQQLRDLVHAYRRNHFHAQEMESEDERRDWAKRAQLAEDTFRAMFTDRFTTAVLRSDDSDDNIVEAYLNWAMDLRHIYDVYRHTVTNLEKECSSLLMRLTSDRDGAEGPGVWPYIKKIRVGLDAHILSTGLVLVDLPGLRDLNKARQNITERYIRECNEIFVVCPIGRATTDGGVQYLFWLARQARLSNVGIICTKADDIRADEAQRDWGGARATEIQRLRGSVAEAEQHLAALIERLDDLEYLEDPTVEEQLQQADLSRQRERTRHVLIENRRFELRRYLITTRNNTVATQLLAHYRDMIPGGNLHVFCASNTLYWDNRELRPPQVATTFLELSGIVTIRRYCMNLVSESQLRIATRYLRDDIPNLLSKVELWVRTGAGTADAEKKRVIREALDQFEDQLRSKFVGAASPLNQLAHELTDAFSEVVYQRRQIHQWTEGAIQAGKVWAGWPHQTYAAFCRHYGAHITKFTAIYRCWNEEAMRSMNDDLAEPWSHLKEEVQRRLEAARVFDLETLEGAVARHFEGNALGAVPETVAPLRTALQSSNRLHVRAIEDLSAKFEANLSKLRTDALSGLRTSYFGQSMESTYWSAICQSGSGSWGRKKDIINGTLRNEAHFKNLMQKLKREFEDLASRFEDDVRSAVEEHLGVTKGTLDMVRSEHVTLESERDPEFRARVAEELGHVKEGLEQVQAVCEVV</sequence>
<keyword evidence="1" id="KW-0175">Coiled coil</keyword>
<reference evidence="5" key="2">
    <citation type="submission" date="2023-05" db="EMBL/GenBank/DDBJ databases">
        <authorList>
            <consortium name="Lawrence Berkeley National Laboratory"/>
            <person name="Steindorff A."/>
            <person name="Hensen N."/>
            <person name="Bonometti L."/>
            <person name="Westerberg I."/>
            <person name="Brannstrom I.O."/>
            <person name="Guillou S."/>
            <person name="Cros-Aarteil S."/>
            <person name="Calhoun S."/>
            <person name="Haridas S."/>
            <person name="Kuo A."/>
            <person name="Mondo S."/>
            <person name="Pangilinan J."/>
            <person name="Riley R."/>
            <person name="Labutti K."/>
            <person name="Andreopoulos B."/>
            <person name="Lipzen A."/>
            <person name="Chen C."/>
            <person name="Yanf M."/>
            <person name="Daum C."/>
            <person name="Ng V."/>
            <person name="Clum A."/>
            <person name="Ohm R."/>
            <person name="Martin F."/>
            <person name="Silar P."/>
            <person name="Natvig D."/>
            <person name="Lalanne C."/>
            <person name="Gautier V."/>
            <person name="Ament-Velasquez S.L."/>
            <person name="Kruys A."/>
            <person name="Hutchinson M.I."/>
            <person name="Powell A.J."/>
            <person name="Barry K."/>
            <person name="Miller A.N."/>
            <person name="Grigoriev I.V."/>
            <person name="Debuchy R."/>
            <person name="Gladieux P."/>
            <person name="Thoren M.H."/>
            <person name="Johannesson H."/>
        </authorList>
    </citation>
    <scope>NUCLEOTIDE SEQUENCE</scope>
    <source>
        <strain evidence="5">CBS 731.68</strain>
    </source>
</reference>
<dbReference type="AlphaFoldDB" id="A0AAN6TTA4"/>
<dbReference type="InterPro" id="IPR045063">
    <property type="entry name" value="Dynamin_N"/>
</dbReference>
<feature type="region of interest" description="Disordered" evidence="2">
    <location>
        <begin position="111"/>
        <end position="158"/>
    </location>
</feature>
<dbReference type="PANTHER" id="PTHR36681:SF3">
    <property type="entry name" value="NUCLEAR GTPASE, GERMINAL CENTER-ASSOCIATED, TANDEM DUPLICATE 3"/>
    <property type="match status" value="1"/>
</dbReference>
<dbReference type="SUPFAM" id="SSF52540">
    <property type="entry name" value="P-loop containing nucleoside triphosphate hydrolases"/>
    <property type="match status" value="1"/>
</dbReference>
<feature type="region of interest" description="Disordered" evidence="2">
    <location>
        <begin position="1"/>
        <end position="78"/>
    </location>
</feature>
<dbReference type="RefSeq" id="XP_062643528.1">
    <property type="nucleotide sequence ID" value="XM_062789498.1"/>
</dbReference>
<dbReference type="Proteomes" id="UP001302602">
    <property type="component" value="Unassembled WGS sequence"/>
</dbReference>
<feature type="compositionally biased region" description="Basic and acidic residues" evidence="2">
    <location>
        <begin position="148"/>
        <end position="158"/>
    </location>
</feature>
<proteinExistence type="predicted"/>
<organism evidence="5 6">
    <name type="scientific">Parathielavia appendiculata</name>
    <dbReference type="NCBI Taxonomy" id="2587402"/>
    <lineage>
        <taxon>Eukaryota</taxon>
        <taxon>Fungi</taxon>
        <taxon>Dikarya</taxon>
        <taxon>Ascomycota</taxon>
        <taxon>Pezizomycotina</taxon>
        <taxon>Sordariomycetes</taxon>
        <taxon>Sordariomycetidae</taxon>
        <taxon>Sordariales</taxon>
        <taxon>Chaetomiaceae</taxon>
        <taxon>Parathielavia</taxon>
    </lineage>
</organism>
<keyword evidence="6" id="KW-1185">Reference proteome</keyword>
<feature type="compositionally biased region" description="Basic residues" evidence="2">
    <location>
        <begin position="134"/>
        <end position="147"/>
    </location>
</feature>
<evidence type="ECO:0000259" key="4">
    <source>
        <dbReference type="Pfam" id="PF24564"/>
    </source>
</evidence>
<evidence type="ECO:0000313" key="5">
    <source>
        <dbReference type="EMBL" id="KAK4119755.1"/>
    </source>
</evidence>
<evidence type="ECO:0000256" key="1">
    <source>
        <dbReference type="SAM" id="Coils"/>
    </source>
</evidence>
<evidence type="ECO:0000256" key="2">
    <source>
        <dbReference type="SAM" id="MobiDB-lite"/>
    </source>
</evidence>
<dbReference type="EMBL" id="MU853245">
    <property type="protein sequence ID" value="KAK4119755.1"/>
    <property type="molecule type" value="Genomic_DNA"/>
</dbReference>
<gene>
    <name evidence="5" type="ORF">N657DRAFT_581065</name>
</gene>
<dbReference type="PANTHER" id="PTHR36681">
    <property type="entry name" value="NUCLEAR GTPASE, GERMINAL CENTER-ASSOCIATED, TANDEM DUPLICATE 3"/>
    <property type="match status" value="1"/>
</dbReference>
<name>A0AAN6TTA4_9PEZI</name>
<feature type="domain" description="DUF7605" evidence="4">
    <location>
        <begin position="708"/>
        <end position="892"/>
    </location>
</feature>
<dbReference type="GO" id="GO:0016787">
    <property type="term" value="F:hydrolase activity"/>
    <property type="evidence" value="ECO:0007669"/>
    <property type="project" value="UniProtKB-KW"/>
</dbReference>